<dbReference type="AlphaFoldDB" id="A0A6J7KSR1"/>
<dbReference type="GO" id="GO:0004582">
    <property type="term" value="F:dolichyl-phosphate beta-D-mannosyltransferase activity"/>
    <property type="evidence" value="ECO:0007669"/>
    <property type="project" value="InterPro"/>
</dbReference>
<dbReference type="SUPFAM" id="SSF53448">
    <property type="entry name" value="Nucleotide-diphospho-sugar transferases"/>
    <property type="match status" value="1"/>
</dbReference>
<feature type="domain" description="Glycosyltransferase 2-like" evidence="4">
    <location>
        <begin position="5"/>
        <end position="165"/>
    </location>
</feature>
<keyword evidence="2" id="KW-0328">Glycosyltransferase</keyword>
<accession>A0A6J7KSR1</accession>
<protein>
    <submittedName>
        <fullName evidence="5">Unannotated protein</fullName>
    </submittedName>
</protein>
<dbReference type="GO" id="GO:0016020">
    <property type="term" value="C:membrane"/>
    <property type="evidence" value="ECO:0007669"/>
    <property type="project" value="GOC"/>
</dbReference>
<evidence type="ECO:0000259" key="4">
    <source>
        <dbReference type="Pfam" id="PF00535"/>
    </source>
</evidence>
<dbReference type="InterPro" id="IPR039528">
    <property type="entry name" value="DPM1-like"/>
</dbReference>
<sequence>MKFLVIMPTFNEANSLAETVRNLFASVEDIDLLIVDDSSPDGTGVLADSLAADNRQITVLHREQKLGLGPAYVAGFEYANSKGYDFVVEMDADGSHRGVDLPKLLELAGDHDLVIGSRYVSGGGSHGWSLYRRLISRAGNSYTSIILGAKIKDITAGFRVYRLAFLMPLLEGVSAHGYAFQVELAWRSRQAGGRIIEVPILFEERAHGASKMSSAIVREALWLTTKLGFRRVFRLRP</sequence>
<evidence type="ECO:0000256" key="1">
    <source>
        <dbReference type="ARBA" id="ARBA00006739"/>
    </source>
</evidence>
<proteinExistence type="inferred from homology"/>
<gene>
    <name evidence="5" type="ORF">UFOPK3837_00845</name>
</gene>
<evidence type="ECO:0000313" key="5">
    <source>
        <dbReference type="EMBL" id="CAB4957472.1"/>
    </source>
</evidence>
<dbReference type="PANTHER" id="PTHR43398:SF1">
    <property type="entry name" value="DOLICHOL-PHOSPHATE MANNOSYLTRANSFERASE SUBUNIT 1"/>
    <property type="match status" value="1"/>
</dbReference>
<dbReference type="GO" id="GO:0009247">
    <property type="term" value="P:glycolipid biosynthetic process"/>
    <property type="evidence" value="ECO:0007669"/>
    <property type="project" value="TreeGrafter"/>
</dbReference>
<name>A0A6J7KSR1_9ZZZZ</name>
<evidence type="ECO:0000256" key="3">
    <source>
        <dbReference type="ARBA" id="ARBA00022679"/>
    </source>
</evidence>
<dbReference type="EMBL" id="CAFBNO010000038">
    <property type="protein sequence ID" value="CAB4957472.1"/>
    <property type="molecule type" value="Genomic_DNA"/>
</dbReference>
<organism evidence="5">
    <name type="scientific">freshwater metagenome</name>
    <dbReference type="NCBI Taxonomy" id="449393"/>
    <lineage>
        <taxon>unclassified sequences</taxon>
        <taxon>metagenomes</taxon>
        <taxon>ecological metagenomes</taxon>
    </lineage>
</organism>
<dbReference type="Gene3D" id="3.90.550.10">
    <property type="entry name" value="Spore Coat Polysaccharide Biosynthesis Protein SpsA, Chain A"/>
    <property type="match status" value="1"/>
</dbReference>
<comment type="similarity">
    <text evidence="1">Belongs to the glycosyltransferase 2 family.</text>
</comment>
<dbReference type="PANTHER" id="PTHR43398">
    <property type="entry name" value="DOLICHOL-PHOSPHATE MANNOSYLTRANSFERASE SUBUNIT 1"/>
    <property type="match status" value="1"/>
</dbReference>
<reference evidence="5" key="1">
    <citation type="submission" date="2020-05" db="EMBL/GenBank/DDBJ databases">
        <authorList>
            <person name="Chiriac C."/>
            <person name="Salcher M."/>
            <person name="Ghai R."/>
            <person name="Kavagutti S V."/>
        </authorList>
    </citation>
    <scope>NUCLEOTIDE SEQUENCE</scope>
</reference>
<dbReference type="InterPro" id="IPR029044">
    <property type="entry name" value="Nucleotide-diphossugar_trans"/>
</dbReference>
<dbReference type="Pfam" id="PF00535">
    <property type="entry name" value="Glycos_transf_2"/>
    <property type="match status" value="1"/>
</dbReference>
<evidence type="ECO:0000256" key="2">
    <source>
        <dbReference type="ARBA" id="ARBA00022676"/>
    </source>
</evidence>
<keyword evidence="3" id="KW-0808">Transferase</keyword>
<dbReference type="FunFam" id="3.90.550.10:FF:000122">
    <property type="entry name" value="Dolichol-phosphate mannosyltransferase subunit 1"/>
    <property type="match status" value="1"/>
</dbReference>
<dbReference type="CDD" id="cd06442">
    <property type="entry name" value="DPM1_like"/>
    <property type="match status" value="1"/>
</dbReference>
<dbReference type="InterPro" id="IPR001173">
    <property type="entry name" value="Glyco_trans_2-like"/>
</dbReference>